<proteinExistence type="predicted"/>
<dbReference type="SUPFAM" id="SSF81321">
    <property type="entry name" value="Family A G protein-coupled receptor-like"/>
    <property type="match status" value="1"/>
</dbReference>
<accession>T1F2Z3</accession>
<dbReference type="EMBL" id="AMQM01003530">
    <property type="status" value="NOT_ANNOTATED_CDS"/>
    <property type="molecule type" value="Genomic_DNA"/>
</dbReference>
<evidence type="ECO:0000313" key="3">
    <source>
        <dbReference type="Proteomes" id="UP000015101"/>
    </source>
</evidence>
<dbReference type="RefSeq" id="XP_009014434.1">
    <property type="nucleotide sequence ID" value="XM_009016186.1"/>
</dbReference>
<evidence type="ECO:0008006" key="4">
    <source>
        <dbReference type="Google" id="ProtNLM"/>
    </source>
</evidence>
<reference evidence="1 3" key="2">
    <citation type="journal article" date="2013" name="Nature">
        <title>Insights into bilaterian evolution from three spiralian genomes.</title>
        <authorList>
            <person name="Simakov O."/>
            <person name="Marletaz F."/>
            <person name="Cho S.J."/>
            <person name="Edsinger-Gonzales E."/>
            <person name="Havlak P."/>
            <person name="Hellsten U."/>
            <person name="Kuo D.H."/>
            <person name="Larsson T."/>
            <person name="Lv J."/>
            <person name="Arendt D."/>
            <person name="Savage R."/>
            <person name="Osoegawa K."/>
            <person name="de Jong P."/>
            <person name="Grimwood J."/>
            <person name="Chapman J.A."/>
            <person name="Shapiro H."/>
            <person name="Aerts A."/>
            <person name="Otillar R.P."/>
            <person name="Terry A.Y."/>
            <person name="Boore J.L."/>
            <person name="Grigoriev I.V."/>
            <person name="Lindberg D.R."/>
            <person name="Seaver E.C."/>
            <person name="Weisblat D.A."/>
            <person name="Putnam N.H."/>
            <person name="Rokhsar D.S."/>
        </authorList>
    </citation>
    <scope>NUCLEOTIDE SEQUENCE</scope>
</reference>
<dbReference type="GO" id="GO:0005886">
    <property type="term" value="C:plasma membrane"/>
    <property type="evidence" value="ECO:0000318"/>
    <property type="project" value="GO_Central"/>
</dbReference>
<dbReference type="Gene3D" id="1.20.1070.10">
    <property type="entry name" value="Rhodopsin 7-helix transmembrane proteins"/>
    <property type="match status" value="1"/>
</dbReference>
<dbReference type="GeneID" id="20203192"/>
<evidence type="ECO:0000313" key="1">
    <source>
        <dbReference type="EMBL" id="ESO07823.1"/>
    </source>
</evidence>
<dbReference type="GO" id="GO:0004930">
    <property type="term" value="F:G protein-coupled receptor activity"/>
    <property type="evidence" value="ECO:0000318"/>
    <property type="project" value="GO_Central"/>
</dbReference>
<dbReference type="EnsemblMetazoa" id="HelroT170382">
    <property type="protein sequence ID" value="HelroP170382"/>
    <property type="gene ID" value="HelroG170382"/>
</dbReference>
<dbReference type="OrthoDB" id="9990906at2759"/>
<gene>
    <name evidence="2" type="primary">20203192</name>
    <name evidence="1" type="ORF">HELRODRAFT_170382</name>
</gene>
<keyword evidence="3" id="KW-1185">Reference proteome</keyword>
<reference evidence="2" key="3">
    <citation type="submission" date="2015-06" db="UniProtKB">
        <authorList>
            <consortium name="EnsemblMetazoa"/>
        </authorList>
    </citation>
    <scope>IDENTIFICATION</scope>
</reference>
<dbReference type="AlphaFoldDB" id="T1F2Z3"/>
<dbReference type="Proteomes" id="UP000015101">
    <property type="component" value="Unassembled WGS sequence"/>
</dbReference>
<dbReference type="EMBL" id="KB096183">
    <property type="protein sequence ID" value="ESO07823.1"/>
    <property type="molecule type" value="Genomic_DNA"/>
</dbReference>
<dbReference type="CTD" id="20203192"/>
<name>T1F2Z3_HELRO</name>
<dbReference type="InParanoid" id="T1F2Z3"/>
<dbReference type="HOGENOM" id="CLU_1706170_0_0_1"/>
<organism evidence="2 3">
    <name type="scientific">Helobdella robusta</name>
    <name type="common">Californian leech</name>
    <dbReference type="NCBI Taxonomy" id="6412"/>
    <lineage>
        <taxon>Eukaryota</taxon>
        <taxon>Metazoa</taxon>
        <taxon>Spiralia</taxon>
        <taxon>Lophotrochozoa</taxon>
        <taxon>Annelida</taxon>
        <taxon>Clitellata</taxon>
        <taxon>Hirudinea</taxon>
        <taxon>Rhynchobdellida</taxon>
        <taxon>Glossiphoniidae</taxon>
        <taxon>Helobdella</taxon>
    </lineage>
</organism>
<protein>
    <recommendedName>
        <fullName evidence="4">G-protein coupled receptors family 1 profile domain-containing protein</fullName>
    </recommendedName>
</protein>
<evidence type="ECO:0000313" key="2">
    <source>
        <dbReference type="EnsemblMetazoa" id="HelroP170382"/>
    </source>
</evidence>
<sequence length="154" mass="16922">MAKNSSLLSPDLPLIILQIFCKMISGKICRSSSAKLGLLRAVCELLMYLNHAINFYLYCSTGDKFRKEFCRVFTSKSGNRGQNNRCGSCSSCCWPSDQRRCDVTKNGGLNMKSGFHSRSLANETKRPVKQAENDGLVGGHKSAFNAGEASDLLV</sequence>
<dbReference type="GO" id="GO:0007186">
    <property type="term" value="P:G protein-coupled receptor signaling pathway"/>
    <property type="evidence" value="ECO:0000318"/>
    <property type="project" value="GO_Central"/>
</dbReference>
<reference evidence="3" key="1">
    <citation type="submission" date="2012-12" db="EMBL/GenBank/DDBJ databases">
        <authorList>
            <person name="Hellsten U."/>
            <person name="Grimwood J."/>
            <person name="Chapman J.A."/>
            <person name="Shapiro H."/>
            <person name="Aerts A."/>
            <person name="Otillar R.P."/>
            <person name="Terry A.Y."/>
            <person name="Boore J.L."/>
            <person name="Simakov O."/>
            <person name="Marletaz F."/>
            <person name="Cho S.-J."/>
            <person name="Edsinger-Gonzales E."/>
            <person name="Havlak P."/>
            <person name="Kuo D.-H."/>
            <person name="Larsson T."/>
            <person name="Lv J."/>
            <person name="Arendt D."/>
            <person name="Savage R."/>
            <person name="Osoegawa K."/>
            <person name="de Jong P."/>
            <person name="Lindberg D.R."/>
            <person name="Seaver E.C."/>
            <person name="Weisblat D.A."/>
            <person name="Putnam N.H."/>
            <person name="Grigoriev I.V."/>
            <person name="Rokhsar D.S."/>
        </authorList>
    </citation>
    <scope>NUCLEOTIDE SEQUENCE</scope>
</reference>
<dbReference type="KEGG" id="hro:HELRODRAFT_170382"/>